<dbReference type="Proteomes" id="UP000799421">
    <property type="component" value="Unassembled WGS sequence"/>
</dbReference>
<evidence type="ECO:0000313" key="2">
    <source>
        <dbReference type="Proteomes" id="UP000799421"/>
    </source>
</evidence>
<gene>
    <name evidence="1" type="ORF">K470DRAFT_122508</name>
</gene>
<name>A0A6A7C7C9_9PEZI</name>
<accession>A0A6A7C7C9</accession>
<evidence type="ECO:0000313" key="1">
    <source>
        <dbReference type="EMBL" id="KAF2863303.1"/>
    </source>
</evidence>
<dbReference type="AlphaFoldDB" id="A0A6A7C7C9"/>
<dbReference type="EMBL" id="MU005961">
    <property type="protein sequence ID" value="KAF2863303.1"/>
    <property type="molecule type" value="Genomic_DNA"/>
</dbReference>
<proteinExistence type="predicted"/>
<organism evidence="1 2">
    <name type="scientific">Piedraia hortae CBS 480.64</name>
    <dbReference type="NCBI Taxonomy" id="1314780"/>
    <lineage>
        <taxon>Eukaryota</taxon>
        <taxon>Fungi</taxon>
        <taxon>Dikarya</taxon>
        <taxon>Ascomycota</taxon>
        <taxon>Pezizomycotina</taxon>
        <taxon>Dothideomycetes</taxon>
        <taxon>Dothideomycetidae</taxon>
        <taxon>Capnodiales</taxon>
        <taxon>Piedraiaceae</taxon>
        <taxon>Piedraia</taxon>
    </lineage>
</organism>
<reference evidence="1" key="1">
    <citation type="journal article" date="2020" name="Stud. Mycol.">
        <title>101 Dothideomycetes genomes: a test case for predicting lifestyles and emergence of pathogens.</title>
        <authorList>
            <person name="Haridas S."/>
            <person name="Albert R."/>
            <person name="Binder M."/>
            <person name="Bloem J."/>
            <person name="Labutti K."/>
            <person name="Salamov A."/>
            <person name="Andreopoulos B."/>
            <person name="Baker S."/>
            <person name="Barry K."/>
            <person name="Bills G."/>
            <person name="Bluhm B."/>
            <person name="Cannon C."/>
            <person name="Castanera R."/>
            <person name="Culley D."/>
            <person name="Daum C."/>
            <person name="Ezra D."/>
            <person name="Gonzalez J."/>
            <person name="Henrissat B."/>
            <person name="Kuo A."/>
            <person name="Liang C."/>
            <person name="Lipzen A."/>
            <person name="Lutzoni F."/>
            <person name="Magnuson J."/>
            <person name="Mondo S."/>
            <person name="Nolan M."/>
            <person name="Ohm R."/>
            <person name="Pangilinan J."/>
            <person name="Park H.-J."/>
            <person name="Ramirez L."/>
            <person name="Alfaro M."/>
            <person name="Sun H."/>
            <person name="Tritt A."/>
            <person name="Yoshinaga Y."/>
            <person name="Zwiers L.-H."/>
            <person name="Turgeon B."/>
            <person name="Goodwin S."/>
            <person name="Spatafora J."/>
            <person name="Crous P."/>
            <person name="Grigoriev I."/>
        </authorList>
    </citation>
    <scope>NUCLEOTIDE SEQUENCE</scope>
    <source>
        <strain evidence="1">CBS 480.64</strain>
    </source>
</reference>
<sequence>MPPQGHPRRSIKTISSHDTWQALWYPWIDTYQGPNNVIRCWDQISPRSNFDGKQSYWGSLAKKFLLRRIGAWEKSSGTTHLRMRSCIGQQLHAWM</sequence>
<keyword evidence="2" id="KW-1185">Reference proteome</keyword>
<protein>
    <submittedName>
        <fullName evidence="1">Uncharacterized protein</fullName>
    </submittedName>
</protein>